<reference evidence="6" key="1">
    <citation type="submission" date="2013-01" db="EMBL/GenBank/DDBJ databases">
        <title>Draft Genome Sequence of a Mulberry Tree, Morus notabilis C.K. Schneid.</title>
        <authorList>
            <person name="He N."/>
            <person name="Zhao S."/>
        </authorList>
    </citation>
    <scope>NUCLEOTIDE SEQUENCE</scope>
</reference>
<evidence type="ECO:0000313" key="6">
    <source>
        <dbReference type="Proteomes" id="UP000030645"/>
    </source>
</evidence>
<comment type="subcellular location">
    <subcellularLocation>
        <location evidence="1">Nucleus</location>
    </subcellularLocation>
</comment>
<dbReference type="NCBIfam" id="TIGR01557">
    <property type="entry name" value="myb_SHAQKYF"/>
    <property type="match status" value="1"/>
</dbReference>
<dbReference type="EMBL" id="KE343977">
    <property type="protein sequence ID" value="EXB50099.1"/>
    <property type="molecule type" value="Genomic_DNA"/>
</dbReference>
<dbReference type="AlphaFoldDB" id="W9RBX2"/>
<gene>
    <name evidence="5" type="ORF">L484_003700</name>
</gene>
<dbReference type="PANTHER" id="PTHR31442">
    <property type="entry name" value="HOMEODOMAIN-LIKE SUPERFAMILY PROTEIN-RELATED"/>
    <property type="match status" value="1"/>
</dbReference>
<dbReference type="GO" id="GO:0003700">
    <property type="term" value="F:DNA-binding transcription factor activity"/>
    <property type="evidence" value="ECO:0007669"/>
    <property type="project" value="InterPro"/>
</dbReference>
<name>W9RBX2_9ROSA</name>
<dbReference type="Gene3D" id="1.10.10.60">
    <property type="entry name" value="Homeodomain-like"/>
    <property type="match status" value="1"/>
</dbReference>
<protein>
    <recommendedName>
        <fullName evidence="7">HTH myb-type domain-containing protein</fullName>
    </recommendedName>
</protein>
<sequence>MRQHIRKLEEEENDDSTALSAHSKEIYQFMNASGLTKENVSSHLQKYRLTLKTEQDAIQEKTIMARPAESGLAPYNILPFPPLNLQEGHLFSNLKTALELPLSTMRKSVEELGPTRTDATWPAQLLGSIDLALSLMACAARLRSLAPDG</sequence>
<evidence type="ECO:0000313" key="5">
    <source>
        <dbReference type="EMBL" id="EXB50099.1"/>
    </source>
</evidence>
<evidence type="ECO:0000256" key="2">
    <source>
        <dbReference type="ARBA" id="ARBA00023015"/>
    </source>
</evidence>
<dbReference type="InterPro" id="IPR006447">
    <property type="entry name" value="Myb_dom_plants"/>
</dbReference>
<dbReference type="GO" id="GO:0005634">
    <property type="term" value="C:nucleus"/>
    <property type="evidence" value="ECO:0007669"/>
    <property type="project" value="UniProtKB-SubCell"/>
</dbReference>
<dbReference type="InterPro" id="IPR009057">
    <property type="entry name" value="Homeodomain-like_sf"/>
</dbReference>
<evidence type="ECO:0008006" key="7">
    <source>
        <dbReference type="Google" id="ProtNLM"/>
    </source>
</evidence>
<accession>W9RBX2</accession>
<proteinExistence type="predicted"/>
<keyword evidence="6" id="KW-1185">Reference proteome</keyword>
<organism evidence="5 6">
    <name type="scientific">Morus notabilis</name>
    <dbReference type="NCBI Taxonomy" id="981085"/>
    <lineage>
        <taxon>Eukaryota</taxon>
        <taxon>Viridiplantae</taxon>
        <taxon>Streptophyta</taxon>
        <taxon>Embryophyta</taxon>
        <taxon>Tracheophyta</taxon>
        <taxon>Spermatophyta</taxon>
        <taxon>Magnoliopsida</taxon>
        <taxon>eudicotyledons</taxon>
        <taxon>Gunneridae</taxon>
        <taxon>Pentapetalae</taxon>
        <taxon>rosids</taxon>
        <taxon>fabids</taxon>
        <taxon>Rosales</taxon>
        <taxon>Moraceae</taxon>
        <taxon>Moreae</taxon>
        <taxon>Morus</taxon>
    </lineage>
</organism>
<dbReference type="PANTHER" id="PTHR31442:SF29">
    <property type="entry name" value="HOMEODOMAIN-LIKE SUPERFAMILY PROTEIN"/>
    <property type="match status" value="1"/>
</dbReference>
<dbReference type="Proteomes" id="UP000030645">
    <property type="component" value="Unassembled WGS sequence"/>
</dbReference>
<keyword evidence="4" id="KW-0539">Nucleus</keyword>
<dbReference type="GO" id="GO:0003677">
    <property type="term" value="F:DNA binding"/>
    <property type="evidence" value="ECO:0007669"/>
    <property type="project" value="InterPro"/>
</dbReference>
<dbReference type="SUPFAM" id="SSF46689">
    <property type="entry name" value="Homeodomain-like"/>
    <property type="match status" value="1"/>
</dbReference>
<evidence type="ECO:0000256" key="3">
    <source>
        <dbReference type="ARBA" id="ARBA00023163"/>
    </source>
</evidence>
<evidence type="ECO:0000256" key="4">
    <source>
        <dbReference type="ARBA" id="ARBA00023242"/>
    </source>
</evidence>
<dbReference type="InterPro" id="IPR044841">
    <property type="entry name" value="LUX/BOA-like"/>
</dbReference>
<keyword evidence="3" id="KW-0804">Transcription</keyword>
<evidence type="ECO:0000256" key="1">
    <source>
        <dbReference type="ARBA" id="ARBA00004123"/>
    </source>
</evidence>
<keyword evidence="2" id="KW-0805">Transcription regulation</keyword>